<evidence type="ECO:0000313" key="9">
    <source>
        <dbReference type="Proteomes" id="UP001162156"/>
    </source>
</evidence>
<dbReference type="EMBL" id="JANEYF010003573">
    <property type="protein sequence ID" value="KAJ8935484.1"/>
    <property type="molecule type" value="Genomic_DNA"/>
</dbReference>
<keyword evidence="3" id="KW-1015">Disulfide bond</keyword>
<evidence type="ECO:0000256" key="4">
    <source>
        <dbReference type="ARBA" id="ARBA00023180"/>
    </source>
</evidence>
<organism evidence="8 9">
    <name type="scientific">Rhamnusium bicolor</name>
    <dbReference type="NCBI Taxonomy" id="1586634"/>
    <lineage>
        <taxon>Eukaryota</taxon>
        <taxon>Metazoa</taxon>
        <taxon>Ecdysozoa</taxon>
        <taxon>Arthropoda</taxon>
        <taxon>Hexapoda</taxon>
        <taxon>Insecta</taxon>
        <taxon>Pterygota</taxon>
        <taxon>Neoptera</taxon>
        <taxon>Endopterygota</taxon>
        <taxon>Coleoptera</taxon>
        <taxon>Polyphaga</taxon>
        <taxon>Cucujiformia</taxon>
        <taxon>Chrysomeloidea</taxon>
        <taxon>Cerambycidae</taxon>
        <taxon>Lepturinae</taxon>
        <taxon>Rhagiini</taxon>
        <taxon>Rhamnusium</taxon>
    </lineage>
</organism>
<dbReference type="PRINTS" id="PR00791">
    <property type="entry name" value="PEPDIPTASEA"/>
</dbReference>
<evidence type="ECO:0000256" key="2">
    <source>
        <dbReference type="ARBA" id="ARBA00022729"/>
    </source>
</evidence>
<keyword evidence="7" id="KW-0378">Hydrolase</keyword>
<dbReference type="AlphaFoldDB" id="A0AAV8XAA7"/>
<comment type="similarity">
    <text evidence="1 6 7">Belongs to the peptidase M2 family.</text>
</comment>
<keyword evidence="7" id="KW-0121">Carboxypeptidase</keyword>
<dbReference type="GO" id="GO:0004180">
    <property type="term" value="F:carboxypeptidase activity"/>
    <property type="evidence" value="ECO:0007669"/>
    <property type="project" value="UniProtKB-KW"/>
</dbReference>
<protein>
    <recommendedName>
        <fullName evidence="7">Angiotensin-converting enzyme</fullName>
        <ecNumber evidence="7">3.4.-.-</ecNumber>
    </recommendedName>
</protein>
<dbReference type="EC" id="3.4.-.-" evidence="7"/>
<comment type="cofactor">
    <cofactor evidence="7">
        <name>Zn(2+)</name>
        <dbReference type="ChEBI" id="CHEBI:29105"/>
    </cofactor>
    <text evidence="7">Binds 1 zinc ion per subunit.</text>
</comment>
<dbReference type="GO" id="GO:0008241">
    <property type="term" value="F:peptidyl-dipeptidase activity"/>
    <property type="evidence" value="ECO:0007669"/>
    <property type="project" value="InterPro"/>
</dbReference>
<evidence type="ECO:0000256" key="7">
    <source>
        <dbReference type="RuleBase" id="RU361144"/>
    </source>
</evidence>
<evidence type="ECO:0000256" key="6">
    <source>
        <dbReference type="PROSITE-ProRule" id="PRU01355"/>
    </source>
</evidence>
<keyword evidence="7" id="KW-0479">Metal-binding</keyword>
<evidence type="ECO:0000313" key="8">
    <source>
        <dbReference type="EMBL" id="KAJ8935484.1"/>
    </source>
</evidence>
<evidence type="ECO:0000256" key="1">
    <source>
        <dbReference type="ARBA" id="ARBA00008139"/>
    </source>
</evidence>
<name>A0AAV8XAA7_9CUCU</name>
<dbReference type="GO" id="GO:0006508">
    <property type="term" value="P:proteolysis"/>
    <property type="evidence" value="ECO:0007669"/>
    <property type="project" value="UniProtKB-KW"/>
</dbReference>
<dbReference type="Pfam" id="PF01401">
    <property type="entry name" value="Peptidase_M2"/>
    <property type="match status" value="1"/>
</dbReference>
<gene>
    <name evidence="8" type="ORF">NQ314_012776</name>
</gene>
<feature type="binding site" evidence="5">
    <location>
        <position position="12"/>
    </location>
    <ligand>
        <name>chloride</name>
        <dbReference type="ChEBI" id="CHEBI:17996"/>
        <label>1</label>
    </ligand>
</feature>
<dbReference type="SUPFAM" id="SSF55486">
    <property type="entry name" value="Metalloproteases ('zincins'), catalytic domain"/>
    <property type="match status" value="1"/>
</dbReference>
<evidence type="ECO:0000256" key="3">
    <source>
        <dbReference type="ARBA" id="ARBA00023157"/>
    </source>
</evidence>
<dbReference type="GO" id="GO:0046872">
    <property type="term" value="F:metal ion binding"/>
    <property type="evidence" value="ECO:0007669"/>
    <property type="project" value="UniProtKB-KW"/>
</dbReference>
<dbReference type="GO" id="GO:0008237">
    <property type="term" value="F:metallopeptidase activity"/>
    <property type="evidence" value="ECO:0007669"/>
    <property type="project" value="UniProtKB-KW"/>
</dbReference>
<comment type="caution">
    <text evidence="6">Lacks conserved residue(s) required for the propagation of feature annotation.</text>
</comment>
<dbReference type="PANTHER" id="PTHR10514:SF27">
    <property type="entry name" value="ANGIOTENSIN-CONVERTING ENZYME"/>
    <property type="match status" value="1"/>
</dbReference>
<keyword evidence="2" id="KW-0732">Signal</keyword>
<keyword evidence="9" id="KW-1185">Reference proteome</keyword>
<dbReference type="GO" id="GO:0005886">
    <property type="term" value="C:plasma membrane"/>
    <property type="evidence" value="ECO:0007669"/>
    <property type="project" value="TreeGrafter"/>
</dbReference>
<keyword evidence="4 7" id="KW-0325">Glycoprotein</keyword>
<dbReference type="PANTHER" id="PTHR10514">
    <property type="entry name" value="ANGIOTENSIN-CONVERTING ENZYME"/>
    <property type="match status" value="1"/>
</dbReference>
<comment type="caution">
    <text evidence="8">The sequence shown here is derived from an EMBL/GenBank/DDBJ whole genome shotgun (WGS) entry which is preliminary data.</text>
</comment>
<dbReference type="InterPro" id="IPR001548">
    <property type="entry name" value="Peptidase_M2"/>
</dbReference>
<evidence type="ECO:0000256" key="5">
    <source>
        <dbReference type="PIRSR" id="PIRSR601548-2"/>
    </source>
</evidence>
<reference evidence="8" key="1">
    <citation type="journal article" date="2023" name="Insect Mol. Biol.">
        <title>Genome sequencing provides insights into the evolution of gene families encoding plant cell wall-degrading enzymes in longhorned beetles.</title>
        <authorList>
            <person name="Shin N.R."/>
            <person name="Okamura Y."/>
            <person name="Kirsch R."/>
            <person name="Pauchet Y."/>
        </authorList>
    </citation>
    <scope>NUCLEOTIDE SEQUENCE</scope>
    <source>
        <strain evidence="8">RBIC_L_NR</strain>
    </source>
</reference>
<sequence length="154" mass="17977">MTDKGALWRDRYEDPNFAQNMDYLWMQVEPLYAELHKYLSIKLKLHHGGKIDVSDGLIPDHIFFNHFQDLVKPFSDVQDIEHEVSWALGTRYTVLGLFQKAEIFLSLGLLRMSMCYDERFGAMIYEPSDGRQVVCHADSWDLCDGKTFCVSFEK</sequence>
<keyword evidence="7" id="KW-0482">Metalloprotease</keyword>
<dbReference type="Proteomes" id="UP001162156">
    <property type="component" value="Unassembled WGS sequence"/>
</dbReference>
<dbReference type="PROSITE" id="PS52011">
    <property type="entry name" value="PEPTIDASE_M2"/>
    <property type="match status" value="1"/>
</dbReference>
<proteinExistence type="inferred from homology"/>
<keyword evidence="7" id="KW-0862">Zinc</keyword>
<accession>A0AAV8XAA7</accession>
<keyword evidence="7" id="KW-0645">Protease</keyword>